<dbReference type="Gene3D" id="1.10.150.290">
    <property type="entry name" value="S-adenosyl-L-methionine-dependent methyltransferases"/>
    <property type="match status" value="1"/>
</dbReference>
<feature type="domain" description="Methyltransferase" evidence="3">
    <location>
        <begin position="56"/>
        <end position="144"/>
    </location>
</feature>
<dbReference type="InterPro" id="IPR029063">
    <property type="entry name" value="SAM-dependent_MTases_sf"/>
</dbReference>
<dbReference type="CDD" id="cd02440">
    <property type="entry name" value="AdoMet_MTases"/>
    <property type="match status" value="1"/>
</dbReference>
<proteinExistence type="predicted"/>
<keyword evidence="1 4" id="KW-0489">Methyltransferase</keyword>
<dbReference type="InterPro" id="IPR041698">
    <property type="entry name" value="Methyltransf_25"/>
</dbReference>
<keyword evidence="2 4" id="KW-0808">Transferase</keyword>
<dbReference type="EMBL" id="FNPE01000024">
    <property type="protein sequence ID" value="SDZ43784.1"/>
    <property type="molecule type" value="Genomic_DNA"/>
</dbReference>
<gene>
    <name evidence="4" type="ORF">SAMN05421547_12466</name>
</gene>
<evidence type="ECO:0000313" key="4">
    <source>
        <dbReference type="EMBL" id="SDZ43784.1"/>
    </source>
</evidence>
<protein>
    <submittedName>
        <fullName evidence="4">Trans-aconitate 2-methyltransferase</fullName>
    </submittedName>
</protein>
<dbReference type="AlphaFoldDB" id="A0A1H3T0S9"/>
<evidence type="ECO:0000256" key="2">
    <source>
        <dbReference type="ARBA" id="ARBA00022679"/>
    </source>
</evidence>
<dbReference type="Pfam" id="PF13649">
    <property type="entry name" value="Methyltransf_25"/>
    <property type="match status" value="1"/>
</dbReference>
<sequence>MDGFTLAPHKHTYLKGNTMTWSAKQYTTFEQERTRPVRDLVAAIPDLPGRAVRLAVDLGCGPGNSTEVLAQRFPGATVTGLDNSEDMLDAARKRLPGTAFCLADIATWQPDQPQDVILANASLQWLPDHQQLYPRLVSHLAPGGSLAVQTPDNLEEPAHRLAREVAASGPWAATIGDVRHPARHSADFYYALLRPHCSNVDVWRTTYFHPLAGGHAAVVEWFKGSALRPFVAPLDEEQKAGFYAAYLQAISQAYPALDDGTVLLPFPRLFIVASR</sequence>
<evidence type="ECO:0000259" key="3">
    <source>
        <dbReference type="Pfam" id="PF13649"/>
    </source>
</evidence>
<dbReference type="Proteomes" id="UP000183417">
    <property type="component" value="Unassembled WGS sequence"/>
</dbReference>
<organism evidence="4 5">
    <name type="scientific">Delftia lacustris</name>
    <dbReference type="NCBI Taxonomy" id="558537"/>
    <lineage>
        <taxon>Bacteria</taxon>
        <taxon>Pseudomonadati</taxon>
        <taxon>Pseudomonadota</taxon>
        <taxon>Betaproteobacteria</taxon>
        <taxon>Burkholderiales</taxon>
        <taxon>Comamonadaceae</taxon>
        <taxon>Delftia</taxon>
    </lineage>
</organism>
<dbReference type="PANTHER" id="PTHR43861:SF1">
    <property type="entry name" value="TRANS-ACONITATE 2-METHYLTRANSFERASE"/>
    <property type="match status" value="1"/>
</dbReference>
<dbReference type="SUPFAM" id="SSF53335">
    <property type="entry name" value="S-adenosyl-L-methionine-dependent methyltransferases"/>
    <property type="match status" value="1"/>
</dbReference>
<dbReference type="GO" id="GO:0030798">
    <property type="term" value="F:trans-aconitate 2-methyltransferase activity"/>
    <property type="evidence" value="ECO:0007669"/>
    <property type="project" value="InterPro"/>
</dbReference>
<dbReference type="GO" id="GO:0032259">
    <property type="term" value="P:methylation"/>
    <property type="evidence" value="ECO:0007669"/>
    <property type="project" value="UniProtKB-KW"/>
</dbReference>
<dbReference type="Gene3D" id="3.40.50.150">
    <property type="entry name" value="Vaccinia Virus protein VP39"/>
    <property type="match status" value="1"/>
</dbReference>
<evidence type="ECO:0000313" key="5">
    <source>
        <dbReference type="Proteomes" id="UP000183417"/>
    </source>
</evidence>
<accession>A0A1H3T0S9</accession>
<dbReference type="InterPro" id="IPR023149">
    <property type="entry name" value="Trans_acon_MeTrfase_C"/>
</dbReference>
<name>A0A1H3T0S9_9BURK</name>
<reference evidence="4 5" key="1">
    <citation type="submission" date="2016-10" db="EMBL/GenBank/DDBJ databases">
        <authorList>
            <person name="de Groot N.N."/>
        </authorList>
    </citation>
    <scope>NUCLEOTIDE SEQUENCE [LARGE SCALE GENOMIC DNA]</scope>
    <source>
        <strain evidence="4 5">LMG 24775</strain>
    </source>
</reference>
<dbReference type="NCBIfam" id="NF002463">
    <property type="entry name" value="PRK01683.1"/>
    <property type="match status" value="1"/>
</dbReference>
<evidence type="ECO:0000256" key="1">
    <source>
        <dbReference type="ARBA" id="ARBA00022603"/>
    </source>
</evidence>
<dbReference type="PANTHER" id="PTHR43861">
    <property type="entry name" value="TRANS-ACONITATE 2-METHYLTRANSFERASE-RELATED"/>
    <property type="match status" value="1"/>
</dbReference>